<dbReference type="InterPro" id="IPR003690">
    <property type="entry name" value="MTERF"/>
</dbReference>
<dbReference type="PANTHER" id="PTHR13068">
    <property type="entry name" value="CGI-12 PROTEIN-RELATED"/>
    <property type="match status" value="1"/>
</dbReference>
<dbReference type="Proteomes" id="UP001141552">
    <property type="component" value="Unassembled WGS sequence"/>
</dbReference>
<evidence type="ECO:0000313" key="5">
    <source>
        <dbReference type="Proteomes" id="UP001141552"/>
    </source>
</evidence>
<dbReference type="PANTHER" id="PTHR13068:SF166">
    <property type="entry name" value="TRANSCRIPTION TERMINATION FACTOR MTERF15, MITOCHONDRIAL-LIKE"/>
    <property type="match status" value="1"/>
</dbReference>
<gene>
    <name evidence="4" type="ORF">Tsubulata_031078</name>
</gene>
<reference evidence="4" key="2">
    <citation type="journal article" date="2023" name="Plants (Basel)">
        <title>Annotation of the Turnera subulata (Passifloraceae) Draft Genome Reveals the S-Locus Evolved after the Divergence of Turneroideae from Passifloroideae in a Stepwise Manner.</title>
        <authorList>
            <person name="Henning P.M."/>
            <person name="Roalson E.H."/>
            <person name="Mir W."/>
            <person name="McCubbin A.G."/>
            <person name="Shore J.S."/>
        </authorList>
    </citation>
    <scope>NUCLEOTIDE SEQUENCE</scope>
    <source>
        <strain evidence="4">F60SS</strain>
    </source>
</reference>
<dbReference type="InterPro" id="IPR038538">
    <property type="entry name" value="MTERF_sf"/>
</dbReference>
<evidence type="ECO:0000256" key="3">
    <source>
        <dbReference type="ARBA" id="ARBA00022946"/>
    </source>
</evidence>
<keyword evidence="2" id="KW-0804">Transcription</keyword>
<keyword evidence="2" id="KW-0806">Transcription termination</keyword>
<evidence type="ECO:0000313" key="4">
    <source>
        <dbReference type="EMBL" id="KAJ4836773.1"/>
    </source>
</evidence>
<dbReference type="OrthoDB" id="637682at2759"/>
<sequence length="106" mass="12486">MFKKNPLCMTYSEAKLRGTLDFYVNKLGWGHSYLVSYPHLLGLSLKKRIIVRDSVIQFLLSKGLIQKGAYFPTVFLLLLTEENFLNKYVNCYEDANELQKLYRQKR</sequence>
<comment type="similarity">
    <text evidence="1">Belongs to the mTERF family.</text>
</comment>
<evidence type="ECO:0000256" key="1">
    <source>
        <dbReference type="ARBA" id="ARBA00007692"/>
    </source>
</evidence>
<keyword evidence="3" id="KW-0809">Transit peptide</keyword>
<dbReference type="Gene3D" id="1.25.70.10">
    <property type="entry name" value="Transcription termination factor 3, mitochondrial"/>
    <property type="match status" value="1"/>
</dbReference>
<dbReference type="GO" id="GO:0003676">
    <property type="term" value="F:nucleic acid binding"/>
    <property type="evidence" value="ECO:0007669"/>
    <property type="project" value="InterPro"/>
</dbReference>
<organism evidence="4 5">
    <name type="scientific">Turnera subulata</name>
    <dbReference type="NCBI Taxonomy" id="218843"/>
    <lineage>
        <taxon>Eukaryota</taxon>
        <taxon>Viridiplantae</taxon>
        <taxon>Streptophyta</taxon>
        <taxon>Embryophyta</taxon>
        <taxon>Tracheophyta</taxon>
        <taxon>Spermatophyta</taxon>
        <taxon>Magnoliopsida</taxon>
        <taxon>eudicotyledons</taxon>
        <taxon>Gunneridae</taxon>
        <taxon>Pentapetalae</taxon>
        <taxon>rosids</taxon>
        <taxon>fabids</taxon>
        <taxon>Malpighiales</taxon>
        <taxon>Passifloraceae</taxon>
        <taxon>Turnera</taxon>
    </lineage>
</organism>
<comment type="caution">
    <text evidence="4">The sequence shown here is derived from an EMBL/GenBank/DDBJ whole genome shotgun (WGS) entry which is preliminary data.</text>
</comment>
<dbReference type="AlphaFoldDB" id="A0A9Q0JCS9"/>
<keyword evidence="2" id="KW-0805">Transcription regulation</keyword>
<protein>
    <submittedName>
        <fullName evidence="4">Uncharacterized protein</fullName>
    </submittedName>
</protein>
<keyword evidence="5" id="KW-1185">Reference proteome</keyword>
<dbReference type="GO" id="GO:0006353">
    <property type="term" value="P:DNA-templated transcription termination"/>
    <property type="evidence" value="ECO:0007669"/>
    <property type="project" value="UniProtKB-KW"/>
</dbReference>
<dbReference type="Pfam" id="PF02536">
    <property type="entry name" value="mTERF"/>
    <property type="match status" value="1"/>
</dbReference>
<evidence type="ECO:0000256" key="2">
    <source>
        <dbReference type="ARBA" id="ARBA00022472"/>
    </source>
</evidence>
<dbReference type="SMART" id="SM00733">
    <property type="entry name" value="Mterf"/>
    <property type="match status" value="2"/>
</dbReference>
<proteinExistence type="inferred from homology"/>
<accession>A0A9Q0JCS9</accession>
<name>A0A9Q0JCS9_9ROSI</name>
<dbReference type="EMBL" id="JAKUCV010004024">
    <property type="protein sequence ID" value="KAJ4836773.1"/>
    <property type="molecule type" value="Genomic_DNA"/>
</dbReference>
<reference evidence="4" key="1">
    <citation type="submission" date="2022-02" db="EMBL/GenBank/DDBJ databases">
        <authorList>
            <person name="Henning P.M."/>
            <person name="McCubbin A.G."/>
            <person name="Shore J.S."/>
        </authorList>
    </citation>
    <scope>NUCLEOTIDE SEQUENCE</scope>
    <source>
        <strain evidence="4">F60SS</strain>
        <tissue evidence="4">Leaves</tissue>
    </source>
</reference>